<protein>
    <submittedName>
        <fullName evidence="4">Acyl carrier protein</fullName>
    </submittedName>
</protein>
<dbReference type="Pfam" id="PF00550">
    <property type="entry name" value="PP-binding"/>
    <property type="match status" value="1"/>
</dbReference>
<dbReference type="InterPro" id="IPR036736">
    <property type="entry name" value="ACP-like_sf"/>
</dbReference>
<reference evidence="4 5" key="1">
    <citation type="submission" date="2019-03" db="EMBL/GenBank/DDBJ databases">
        <title>Genomic Encyclopedia of Type Strains, Phase IV (KMG-IV): sequencing the most valuable type-strain genomes for metagenomic binning, comparative biology and taxonomic classification.</title>
        <authorList>
            <person name="Goeker M."/>
        </authorList>
    </citation>
    <scope>NUCLEOTIDE SEQUENCE [LARGE SCALE GENOMIC DNA]</scope>
    <source>
        <strain evidence="4 5">DSM 26377</strain>
    </source>
</reference>
<evidence type="ECO:0000256" key="1">
    <source>
        <dbReference type="ARBA" id="ARBA00022450"/>
    </source>
</evidence>
<dbReference type="AlphaFoldDB" id="A0A4S3K2K8"/>
<evidence type="ECO:0000313" key="5">
    <source>
        <dbReference type="Proteomes" id="UP000295341"/>
    </source>
</evidence>
<dbReference type="SUPFAM" id="SSF47336">
    <property type="entry name" value="ACP-like"/>
    <property type="match status" value="1"/>
</dbReference>
<dbReference type="Gene3D" id="1.10.1200.10">
    <property type="entry name" value="ACP-like"/>
    <property type="match status" value="1"/>
</dbReference>
<dbReference type="PROSITE" id="PS50075">
    <property type="entry name" value="CARRIER"/>
    <property type="match status" value="1"/>
</dbReference>
<dbReference type="RefSeq" id="WP_133882466.1">
    <property type="nucleotide sequence ID" value="NZ_MWIN01000018.1"/>
</dbReference>
<name>A0A4S3K2K8_9GAMM</name>
<dbReference type="InterPro" id="IPR006162">
    <property type="entry name" value="Ppantetheine_attach_site"/>
</dbReference>
<keyword evidence="5" id="KW-1185">Reference proteome</keyword>
<dbReference type="EMBL" id="SOBT01000009">
    <property type="protein sequence ID" value="TDU28954.1"/>
    <property type="molecule type" value="Genomic_DNA"/>
</dbReference>
<keyword evidence="1" id="KW-0596">Phosphopantetheine</keyword>
<feature type="domain" description="Carrier" evidence="3">
    <location>
        <begin position="3"/>
        <end position="80"/>
    </location>
</feature>
<dbReference type="Proteomes" id="UP000295341">
    <property type="component" value="Unassembled WGS sequence"/>
</dbReference>
<proteinExistence type="predicted"/>
<dbReference type="OrthoDB" id="287644at2"/>
<dbReference type="PROSITE" id="PS00012">
    <property type="entry name" value="PHOSPHOPANTETHEINE"/>
    <property type="match status" value="1"/>
</dbReference>
<dbReference type="InterPro" id="IPR009081">
    <property type="entry name" value="PP-bd_ACP"/>
</dbReference>
<comment type="caution">
    <text evidence="4">The sequence shown here is derived from an EMBL/GenBank/DDBJ whole genome shotgun (WGS) entry which is preliminary data.</text>
</comment>
<accession>A0A4S3K2K8</accession>
<gene>
    <name evidence="4" type="ORF">DFR24_3335</name>
</gene>
<keyword evidence="2" id="KW-0597">Phosphoprotein</keyword>
<organism evidence="4 5">
    <name type="scientific">Panacagrimonas perspica</name>
    <dbReference type="NCBI Taxonomy" id="381431"/>
    <lineage>
        <taxon>Bacteria</taxon>
        <taxon>Pseudomonadati</taxon>
        <taxon>Pseudomonadota</taxon>
        <taxon>Gammaproteobacteria</taxon>
        <taxon>Nevskiales</taxon>
        <taxon>Nevskiaceae</taxon>
        <taxon>Panacagrimonas</taxon>
    </lineage>
</organism>
<evidence type="ECO:0000313" key="4">
    <source>
        <dbReference type="EMBL" id="TDU28954.1"/>
    </source>
</evidence>
<evidence type="ECO:0000256" key="2">
    <source>
        <dbReference type="ARBA" id="ARBA00022553"/>
    </source>
</evidence>
<sequence>MTDTASTVEKAVRAALESVRPDAAGIDGSTDLTSELGLDSLQVMDMVMEIEDLLDVSVPVETLADARTLDQLCAGIVRLKEPKSA</sequence>
<evidence type="ECO:0000259" key="3">
    <source>
        <dbReference type="PROSITE" id="PS50075"/>
    </source>
</evidence>